<feature type="transmembrane region" description="Helical" evidence="11">
    <location>
        <begin position="173"/>
        <end position="193"/>
    </location>
</feature>
<dbReference type="PANTHER" id="PTHR11432">
    <property type="entry name" value="NADH DEHYDROGENASE SUBUNIT 1"/>
    <property type="match status" value="1"/>
</dbReference>
<feature type="transmembrane region" description="Helical" evidence="11">
    <location>
        <begin position="144"/>
        <end position="167"/>
    </location>
</feature>
<feature type="transmembrane region" description="Helical" evidence="11">
    <location>
        <begin position="6"/>
        <end position="25"/>
    </location>
</feature>
<evidence type="ECO:0000256" key="11">
    <source>
        <dbReference type="SAM" id="Phobius"/>
    </source>
</evidence>
<dbReference type="PROSITE" id="PS00668">
    <property type="entry name" value="COMPLEX1_ND1_2"/>
    <property type="match status" value="1"/>
</dbReference>
<keyword evidence="12" id="KW-0560">Oxidoreductase</keyword>
<evidence type="ECO:0000256" key="2">
    <source>
        <dbReference type="ARBA" id="ARBA00010535"/>
    </source>
</evidence>
<dbReference type="InterPro" id="IPR001694">
    <property type="entry name" value="NADH_UbQ_OxRdtase_su1/FPO"/>
</dbReference>
<evidence type="ECO:0000256" key="6">
    <source>
        <dbReference type="ARBA" id="ARBA00022989"/>
    </source>
</evidence>
<evidence type="ECO:0000256" key="10">
    <source>
        <dbReference type="RuleBase" id="RU000473"/>
    </source>
</evidence>
<dbReference type="PROSITE" id="PS00667">
    <property type="entry name" value="COMPLEX1_ND1_1"/>
    <property type="match status" value="1"/>
</dbReference>
<dbReference type="GO" id="GO:0008137">
    <property type="term" value="F:NADH dehydrogenase (ubiquinone) activity"/>
    <property type="evidence" value="ECO:0007669"/>
    <property type="project" value="UniProtKB-EC"/>
</dbReference>
<evidence type="ECO:0000256" key="7">
    <source>
        <dbReference type="ARBA" id="ARBA00023075"/>
    </source>
</evidence>
<evidence type="ECO:0000256" key="8">
    <source>
        <dbReference type="ARBA" id="ARBA00023136"/>
    </source>
</evidence>
<proteinExistence type="inferred from homology"/>
<name>F8RJ80_EPIBI</name>
<dbReference type="EC" id="7.1.1.2" evidence="10"/>
<keyword evidence="4" id="KW-0813">Transport</keyword>
<keyword evidence="8 11" id="KW-0472">Membrane</keyword>
<sequence length="309" mass="35735">MMITFIFYLVMIISILISVAFLTLLERKILGYIQIRKGPNKISLTGILQPISDAIKLFSKEISLLNLSNRLTFLIAPTMSIILSLFIWLLIPMKWNPMNFNFTLLFFLCITSTSVYFLMVAGWSSNSKYSLLGTLRAVAQTISYEVSLALILLSIIFMSESYNLMIIDQSQLFIWNLLILFPLFICWFSSILAETNRAPFDFAESESELVSGFNTEYSSGSFAMIFMAEYSSILMMSMITTLIFFGSNINFTSMMMIKTTIISFIFIWIRGSYPRFRYDKLMFLTWKIFLPISLGILMIILNYKIIQMW</sequence>
<dbReference type="GO" id="GO:0009060">
    <property type="term" value="P:aerobic respiration"/>
    <property type="evidence" value="ECO:0007669"/>
    <property type="project" value="TreeGrafter"/>
</dbReference>
<evidence type="ECO:0000256" key="5">
    <source>
        <dbReference type="ARBA" id="ARBA00022692"/>
    </source>
</evidence>
<keyword evidence="7 10" id="KW-0830">Ubiquinone</keyword>
<evidence type="ECO:0000256" key="1">
    <source>
        <dbReference type="ARBA" id="ARBA00004141"/>
    </source>
</evidence>
<keyword evidence="10 12" id="KW-0496">Mitochondrion</keyword>
<accession>F8RJ80</accession>
<feature type="transmembrane region" description="Helical" evidence="11">
    <location>
        <begin position="222"/>
        <end position="245"/>
    </location>
</feature>
<dbReference type="AlphaFoldDB" id="F8RJ80"/>
<dbReference type="EMBL" id="HM600781">
    <property type="protein sequence ID" value="ADK97562.1"/>
    <property type="molecule type" value="Genomic_DNA"/>
</dbReference>
<dbReference type="Pfam" id="PF00146">
    <property type="entry name" value="NADHdh"/>
    <property type="match status" value="1"/>
</dbReference>
<geneLocation type="mitochondrion" evidence="12"/>
<dbReference type="HAMAP" id="MF_01350">
    <property type="entry name" value="NDH1_NuoH"/>
    <property type="match status" value="1"/>
</dbReference>
<evidence type="ECO:0000256" key="4">
    <source>
        <dbReference type="ARBA" id="ARBA00022448"/>
    </source>
</evidence>
<organism evidence="12">
    <name type="scientific">Epiperipatus biolleyi</name>
    <name type="common">Velvet worm</name>
    <name type="synonym">Peripatus biolleyi</name>
    <dbReference type="NCBI Taxonomy" id="172520"/>
    <lineage>
        <taxon>Eukaryota</taxon>
        <taxon>Metazoa</taxon>
        <taxon>Ecdysozoa</taxon>
        <taxon>Onychophora</taxon>
        <taxon>Udeonychophora</taxon>
        <taxon>Euonychophora</taxon>
        <taxon>Peripatidae</taxon>
        <taxon>Epiperipatus</taxon>
    </lineage>
</organism>
<comment type="catalytic activity">
    <reaction evidence="10">
        <text>a ubiquinone + NADH + 5 H(+)(in) = a ubiquinol + NAD(+) + 4 H(+)(out)</text>
        <dbReference type="Rhea" id="RHEA:29091"/>
        <dbReference type="Rhea" id="RHEA-COMP:9565"/>
        <dbReference type="Rhea" id="RHEA-COMP:9566"/>
        <dbReference type="ChEBI" id="CHEBI:15378"/>
        <dbReference type="ChEBI" id="CHEBI:16389"/>
        <dbReference type="ChEBI" id="CHEBI:17976"/>
        <dbReference type="ChEBI" id="CHEBI:57540"/>
        <dbReference type="ChEBI" id="CHEBI:57945"/>
        <dbReference type="EC" id="7.1.1.2"/>
    </reaction>
</comment>
<feature type="transmembrane region" description="Helical" evidence="11">
    <location>
        <begin position="281"/>
        <end position="303"/>
    </location>
</feature>
<protein>
    <recommendedName>
        <fullName evidence="3 10">NADH-ubiquinone oxidoreductase chain 1</fullName>
        <ecNumber evidence="10">7.1.1.2</ecNumber>
    </recommendedName>
</protein>
<dbReference type="GO" id="GO:0003954">
    <property type="term" value="F:NADH dehydrogenase activity"/>
    <property type="evidence" value="ECO:0007669"/>
    <property type="project" value="TreeGrafter"/>
</dbReference>
<reference evidence="12" key="1">
    <citation type="journal article" date="2010" name="Genome Biol. Evol.">
        <title>Ecdysozoan mitogenomics: evidence for a common origin of the legged invertebrates, the Panarthropoda.</title>
        <authorList>
            <person name="Rota-Stabelli O."/>
            <person name="Kayal E."/>
            <person name="Gleeson D."/>
            <person name="Daub J."/>
            <person name="Boore J.L."/>
            <person name="Telford M.J."/>
            <person name="Pisani D."/>
            <person name="Blaxter M."/>
            <person name="Lavrov D.V."/>
        </authorList>
    </citation>
    <scope>NUCLEOTIDE SEQUENCE</scope>
</reference>
<comment type="similarity">
    <text evidence="2 9">Belongs to the complex I subunit 1 family.</text>
</comment>
<keyword evidence="5 9" id="KW-0812">Transmembrane</keyword>
<feature type="transmembrane region" description="Helical" evidence="11">
    <location>
        <begin position="251"/>
        <end position="269"/>
    </location>
</feature>
<gene>
    <name evidence="12" type="primary">nad1</name>
</gene>
<dbReference type="PANTHER" id="PTHR11432:SF3">
    <property type="entry name" value="NADH-UBIQUINONE OXIDOREDUCTASE CHAIN 1"/>
    <property type="match status" value="1"/>
</dbReference>
<feature type="transmembrane region" description="Helical" evidence="11">
    <location>
        <begin position="71"/>
        <end position="91"/>
    </location>
</feature>
<evidence type="ECO:0000313" key="12">
    <source>
        <dbReference type="EMBL" id="ADK97562.1"/>
    </source>
</evidence>
<dbReference type="GO" id="GO:0005743">
    <property type="term" value="C:mitochondrial inner membrane"/>
    <property type="evidence" value="ECO:0007669"/>
    <property type="project" value="UniProtKB-SubCell"/>
</dbReference>
<keyword evidence="9" id="KW-0520">NAD</keyword>
<evidence type="ECO:0000256" key="9">
    <source>
        <dbReference type="RuleBase" id="RU000471"/>
    </source>
</evidence>
<keyword evidence="6 11" id="KW-1133">Transmembrane helix</keyword>
<feature type="transmembrane region" description="Helical" evidence="11">
    <location>
        <begin position="103"/>
        <end position="123"/>
    </location>
</feature>
<comment type="subcellular location">
    <subcellularLocation>
        <location evidence="1">Membrane</location>
        <topology evidence="1">Multi-pass membrane protein</topology>
    </subcellularLocation>
    <subcellularLocation>
        <location evidence="9">Mitochondrion inner membrane</location>
        <topology evidence="9">Multi-pass membrane protein</topology>
    </subcellularLocation>
</comment>
<evidence type="ECO:0000256" key="3">
    <source>
        <dbReference type="ARBA" id="ARBA00021009"/>
    </source>
</evidence>
<dbReference type="InterPro" id="IPR018086">
    <property type="entry name" value="NADH_UbQ_OxRdtase_su1_CS"/>
</dbReference>